<keyword evidence="2 6" id="KW-0812">Transmembrane</keyword>
<evidence type="ECO:0000256" key="2">
    <source>
        <dbReference type="ARBA" id="ARBA00022692"/>
    </source>
</evidence>
<dbReference type="OMA" id="QFACAGI"/>
<evidence type="ECO:0000256" key="3">
    <source>
        <dbReference type="ARBA" id="ARBA00022989"/>
    </source>
</evidence>
<proteinExistence type="predicted"/>
<dbReference type="GO" id="GO:0016020">
    <property type="term" value="C:membrane"/>
    <property type="evidence" value="ECO:0007669"/>
    <property type="project" value="UniProtKB-SubCell"/>
</dbReference>
<dbReference type="InterPro" id="IPR008253">
    <property type="entry name" value="Marvel"/>
</dbReference>
<comment type="subcellular location">
    <subcellularLocation>
        <location evidence="1">Membrane</location>
        <topology evidence="1">Multi-pass membrane protein</topology>
    </subcellularLocation>
</comment>
<dbReference type="OrthoDB" id="20872at2759"/>
<keyword evidence="4 6" id="KW-0472">Membrane</keyword>
<evidence type="ECO:0000256" key="1">
    <source>
        <dbReference type="ARBA" id="ARBA00004141"/>
    </source>
</evidence>
<reference evidence="9" key="1">
    <citation type="journal article" date="2016" name="Genome Announc.">
        <title>Draft genome sequences of fungus Aspergillus calidoustus.</title>
        <authorList>
            <person name="Horn F."/>
            <person name="Linde J."/>
            <person name="Mattern D.J."/>
            <person name="Walther G."/>
            <person name="Guthke R."/>
            <person name="Scherlach K."/>
            <person name="Martin K."/>
            <person name="Brakhage A.A."/>
            <person name="Petzke L."/>
            <person name="Valiante V."/>
        </authorList>
    </citation>
    <scope>NUCLEOTIDE SEQUENCE [LARGE SCALE GENOMIC DNA]</scope>
    <source>
        <strain evidence="9">SF006504</strain>
    </source>
</reference>
<evidence type="ECO:0000256" key="6">
    <source>
        <dbReference type="SAM" id="Phobius"/>
    </source>
</evidence>
<sequence length="172" mass="19444">MVSQALTRPLMLLIRALQWASAVIVMGITSYFISKGPRGQHIIYQEVIAVLSVVFFLPAFISPFMPKVLGRPVFLIDVIFSYLWLTAFIFAAQDYNQHNCYFRAPPFMGCSRKRANEAFIFLAFIFTFFGMLMELFSIWSYRRENANPVAEKHGAHHPAPAAPHDGPATAVP</sequence>
<feature type="region of interest" description="Disordered" evidence="5">
    <location>
        <begin position="151"/>
        <end position="172"/>
    </location>
</feature>
<accession>A0A0U5FSB2</accession>
<dbReference type="Pfam" id="PF01284">
    <property type="entry name" value="MARVEL"/>
    <property type="match status" value="1"/>
</dbReference>
<dbReference type="EMBL" id="CDMC01000003">
    <property type="protein sequence ID" value="CEL02211.1"/>
    <property type="molecule type" value="Genomic_DNA"/>
</dbReference>
<evidence type="ECO:0000256" key="5">
    <source>
        <dbReference type="SAM" id="MobiDB-lite"/>
    </source>
</evidence>
<feature type="domain" description="MARVEL" evidence="7">
    <location>
        <begin position="11"/>
        <end position="132"/>
    </location>
</feature>
<dbReference type="PANTHER" id="PTHR39608:SF2">
    <property type="entry name" value="MARVEL DOMAIN-CONTAINING PROTEIN"/>
    <property type="match status" value="1"/>
</dbReference>
<evidence type="ECO:0000313" key="9">
    <source>
        <dbReference type="Proteomes" id="UP000054771"/>
    </source>
</evidence>
<evidence type="ECO:0000313" key="8">
    <source>
        <dbReference type="EMBL" id="CEL02211.1"/>
    </source>
</evidence>
<name>A0A0U5FSB2_ASPCI</name>
<dbReference type="STRING" id="454130.A0A0U5FSB2"/>
<evidence type="ECO:0000259" key="7">
    <source>
        <dbReference type="Pfam" id="PF01284"/>
    </source>
</evidence>
<dbReference type="Proteomes" id="UP000054771">
    <property type="component" value="Unassembled WGS sequence"/>
</dbReference>
<feature type="compositionally biased region" description="Low complexity" evidence="5">
    <location>
        <begin position="157"/>
        <end position="172"/>
    </location>
</feature>
<feature type="transmembrane region" description="Helical" evidence="6">
    <location>
        <begin position="73"/>
        <end position="92"/>
    </location>
</feature>
<gene>
    <name evidence="8" type="ORF">ASPCAL03383</name>
</gene>
<dbReference type="PANTHER" id="PTHR39608">
    <property type="entry name" value="INTEGRAL MEMBRANE PROTEIN (AFU_ORTHOLOGUE AFUA_5G08640)"/>
    <property type="match status" value="1"/>
</dbReference>
<feature type="transmembrane region" description="Helical" evidence="6">
    <location>
        <begin position="12"/>
        <end position="33"/>
    </location>
</feature>
<protein>
    <recommendedName>
        <fullName evidence="7">MARVEL domain-containing protein</fullName>
    </recommendedName>
</protein>
<evidence type="ECO:0000256" key="4">
    <source>
        <dbReference type="ARBA" id="ARBA00023136"/>
    </source>
</evidence>
<dbReference type="AlphaFoldDB" id="A0A0U5FSB2"/>
<keyword evidence="9" id="KW-1185">Reference proteome</keyword>
<organism evidence="8 9">
    <name type="scientific">Aspergillus calidoustus</name>
    <dbReference type="NCBI Taxonomy" id="454130"/>
    <lineage>
        <taxon>Eukaryota</taxon>
        <taxon>Fungi</taxon>
        <taxon>Dikarya</taxon>
        <taxon>Ascomycota</taxon>
        <taxon>Pezizomycotina</taxon>
        <taxon>Eurotiomycetes</taxon>
        <taxon>Eurotiomycetidae</taxon>
        <taxon>Eurotiales</taxon>
        <taxon>Aspergillaceae</taxon>
        <taxon>Aspergillus</taxon>
        <taxon>Aspergillus subgen. Nidulantes</taxon>
    </lineage>
</organism>
<feature type="transmembrane region" description="Helical" evidence="6">
    <location>
        <begin position="118"/>
        <end position="139"/>
    </location>
</feature>
<feature type="transmembrane region" description="Helical" evidence="6">
    <location>
        <begin position="42"/>
        <end position="61"/>
    </location>
</feature>
<keyword evidence="3 6" id="KW-1133">Transmembrane helix</keyword>